<evidence type="ECO:0000259" key="6">
    <source>
        <dbReference type="Pfam" id="PF25876"/>
    </source>
</evidence>
<comment type="subcellular location">
    <subcellularLocation>
        <location evidence="1">Cell envelope</location>
    </subcellularLocation>
</comment>
<feature type="compositionally biased region" description="Polar residues" evidence="4">
    <location>
        <begin position="1"/>
        <end position="13"/>
    </location>
</feature>
<keyword evidence="5" id="KW-0472">Membrane</keyword>
<keyword evidence="5" id="KW-1133">Transmembrane helix</keyword>
<dbReference type="InterPro" id="IPR058624">
    <property type="entry name" value="MdtA-like_HH"/>
</dbReference>
<reference evidence="10 11" key="1">
    <citation type="submission" date="2024-02" db="EMBL/GenBank/DDBJ databases">
        <title>Expansion and revision of Xanthobacter and proposal of Roseixanthobacter gen. nov.</title>
        <authorList>
            <person name="Soltysiak M.P.M."/>
            <person name="Jalihal A."/>
            <person name="Ory A."/>
            <person name="Chrisophersen C."/>
            <person name="Lee A.D."/>
            <person name="Boulton J."/>
            <person name="Springer M."/>
        </authorList>
    </citation>
    <scope>NUCLEOTIDE SEQUENCE [LARGE SCALE GENOMIC DNA]</scope>
    <source>
        <strain evidence="10 11">CB5</strain>
    </source>
</reference>
<feature type="transmembrane region" description="Helical" evidence="5">
    <location>
        <begin position="36"/>
        <end position="54"/>
    </location>
</feature>
<dbReference type="SUPFAM" id="SSF111369">
    <property type="entry name" value="HlyD-like secretion proteins"/>
    <property type="match status" value="1"/>
</dbReference>
<feature type="domain" description="Multidrug resistance protein MdtA-like beta-barrel" evidence="8">
    <location>
        <begin position="294"/>
        <end position="336"/>
    </location>
</feature>
<keyword evidence="11" id="KW-1185">Reference proteome</keyword>
<evidence type="ECO:0000256" key="5">
    <source>
        <dbReference type="SAM" id="Phobius"/>
    </source>
</evidence>
<dbReference type="PANTHER" id="PTHR30158">
    <property type="entry name" value="ACRA/E-RELATED COMPONENT OF DRUG EFFLUX TRANSPORTER"/>
    <property type="match status" value="1"/>
</dbReference>
<feature type="region of interest" description="Disordered" evidence="4">
    <location>
        <begin position="1"/>
        <end position="29"/>
    </location>
</feature>
<dbReference type="NCBIfam" id="TIGR01730">
    <property type="entry name" value="RND_mfp"/>
    <property type="match status" value="1"/>
</dbReference>
<evidence type="ECO:0000256" key="2">
    <source>
        <dbReference type="ARBA" id="ARBA00009477"/>
    </source>
</evidence>
<dbReference type="Gene3D" id="2.40.50.100">
    <property type="match status" value="1"/>
</dbReference>
<dbReference type="InterPro" id="IPR058627">
    <property type="entry name" value="MdtA-like_C"/>
</dbReference>
<keyword evidence="3" id="KW-0175">Coiled coil</keyword>
<evidence type="ECO:0000259" key="9">
    <source>
        <dbReference type="Pfam" id="PF25967"/>
    </source>
</evidence>
<dbReference type="Pfam" id="PF25944">
    <property type="entry name" value="Beta-barrel_RND"/>
    <property type="match status" value="1"/>
</dbReference>
<comment type="similarity">
    <text evidence="2">Belongs to the membrane fusion protein (MFP) (TC 8.A.1) family.</text>
</comment>
<name>A0ABW6ZIS1_9HYPH</name>
<dbReference type="Gene3D" id="2.40.30.170">
    <property type="match status" value="1"/>
</dbReference>
<evidence type="ECO:0000256" key="3">
    <source>
        <dbReference type="SAM" id="Coils"/>
    </source>
</evidence>
<protein>
    <submittedName>
        <fullName evidence="10">Efflux RND transporter periplasmic adaptor subunit</fullName>
    </submittedName>
</protein>
<dbReference type="Gene3D" id="2.40.420.20">
    <property type="match status" value="1"/>
</dbReference>
<evidence type="ECO:0000313" key="11">
    <source>
        <dbReference type="Proteomes" id="UP001604043"/>
    </source>
</evidence>
<proteinExistence type="inferred from homology"/>
<dbReference type="Proteomes" id="UP001604043">
    <property type="component" value="Unassembled WGS sequence"/>
</dbReference>
<dbReference type="Pfam" id="PF25967">
    <property type="entry name" value="RND-MFP_C"/>
    <property type="match status" value="1"/>
</dbReference>
<dbReference type="RefSeq" id="WP_394009700.1">
    <property type="nucleotide sequence ID" value="NZ_JBAFUR010000004.1"/>
</dbReference>
<evidence type="ECO:0000259" key="7">
    <source>
        <dbReference type="Pfam" id="PF25917"/>
    </source>
</evidence>
<keyword evidence="5" id="KW-0812">Transmembrane</keyword>
<evidence type="ECO:0000313" key="10">
    <source>
        <dbReference type="EMBL" id="MFG1253721.1"/>
    </source>
</evidence>
<gene>
    <name evidence="10" type="ORF">V5F30_16030</name>
</gene>
<feature type="coiled-coil region" evidence="3">
    <location>
        <begin position="143"/>
        <end position="170"/>
    </location>
</feature>
<feature type="domain" description="Multidrug resistance protein MdtA-like barrel-sandwich hybrid" evidence="7">
    <location>
        <begin position="103"/>
        <end position="244"/>
    </location>
</feature>
<evidence type="ECO:0000259" key="8">
    <source>
        <dbReference type="Pfam" id="PF25944"/>
    </source>
</evidence>
<feature type="domain" description="Multidrug resistance protein MdtA-like alpha-helical hairpin" evidence="6">
    <location>
        <begin position="143"/>
        <end position="212"/>
    </location>
</feature>
<evidence type="ECO:0000256" key="4">
    <source>
        <dbReference type="SAM" id="MobiDB-lite"/>
    </source>
</evidence>
<dbReference type="Gene3D" id="1.10.287.470">
    <property type="entry name" value="Helix hairpin bin"/>
    <property type="match status" value="1"/>
</dbReference>
<accession>A0ABW6ZIS1</accession>
<dbReference type="Pfam" id="PF25876">
    <property type="entry name" value="HH_MFP_RND"/>
    <property type="match status" value="1"/>
</dbReference>
<comment type="caution">
    <text evidence="10">The sequence shown here is derived from an EMBL/GenBank/DDBJ whole genome shotgun (WGS) entry which is preliminary data.</text>
</comment>
<feature type="domain" description="Multidrug resistance protein MdtA-like C-terminal permuted SH3" evidence="9">
    <location>
        <begin position="344"/>
        <end position="404"/>
    </location>
</feature>
<organism evidence="10 11">
    <name type="scientific">Xanthobacter aminoxidans</name>
    <dbReference type="NCBI Taxonomy" id="186280"/>
    <lineage>
        <taxon>Bacteria</taxon>
        <taxon>Pseudomonadati</taxon>
        <taxon>Pseudomonadota</taxon>
        <taxon>Alphaproteobacteria</taxon>
        <taxon>Hyphomicrobiales</taxon>
        <taxon>Xanthobacteraceae</taxon>
        <taxon>Xanthobacter</taxon>
    </lineage>
</organism>
<dbReference type="InterPro" id="IPR006143">
    <property type="entry name" value="RND_pump_MFP"/>
</dbReference>
<dbReference type="PANTHER" id="PTHR30158:SF10">
    <property type="entry name" value="CATION EFFLUX PUMP"/>
    <property type="match status" value="1"/>
</dbReference>
<sequence>MTAQTSAQTSAPNDTPPTPESASTRPAAKKSRLREALLLGTAALFAVFGVLYGLPKEGGAHADKPAAAAAAAPPAVPVSVATVEQRDTRLFDTFSGRLEAVERVEVRSRVAGAIKAVHFREGALVREGELLVSIDSEPYEADVAEAEAQVASVQSRLELARNELERGEKLFTTKTLSQSTLDERLNGQRAAEAGLRAAQAKLAAAKLNLSYTKVRAPVAGRVGKSEITVGNLVAAGPGAPVLTTLVSVDPIYASFSADEGTVARALAGLGGGGDVADRLDQIPVLMTVAAGTPPVEGVMQLVDNQVDPRTGTVRVRARFANPDGRLLPGQFVRLEMGQPKAAPAVLVSERAVGTDQDKKFVFVVDASNKAVWREVTLGAPVDGLRVVTNGLSAGERVVVNGLHRVRPGAAVTPEPVPMRVSEAATTRTN</sequence>
<dbReference type="Pfam" id="PF25917">
    <property type="entry name" value="BSH_RND"/>
    <property type="match status" value="1"/>
</dbReference>
<evidence type="ECO:0000256" key="1">
    <source>
        <dbReference type="ARBA" id="ARBA00004196"/>
    </source>
</evidence>
<dbReference type="EMBL" id="JBAFUR010000004">
    <property type="protein sequence ID" value="MFG1253721.1"/>
    <property type="molecule type" value="Genomic_DNA"/>
</dbReference>
<dbReference type="InterPro" id="IPR058625">
    <property type="entry name" value="MdtA-like_BSH"/>
</dbReference>
<dbReference type="InterPro" id="IPR058626">
    <property type="entry name" value="MdtA-like_b-barrel"/>
</dbReference>